<dbReference type="KEGG" id="ppsr:I6J18_01165"/>
<dbReference type="Proteomes" id="UP000595254">
    <property type="component" value="Chromosome"/>
</dbReference>
<accession>A0A974S0P4</accession>
<organism evidence="1 2">
    <name type="scientific">Peribacillus psychrosaccharolyticus</name>
    <name type="common">Bacillus psychrosaccharolyticus</name>
    <dbReference type="NCBI Taxonomy" id="1407"/>
    <lineage>
        <taxon>Bacteria</taxon>
        <taxon>Bacillati</taxon>
        <taxon>Bacillota</taxon>
        <taxon>Bacilli</taxon>
        <taxon>Bacillales</taxon>
        <taxon>Bacillaceae</taxon>
        <taxon>Peribacillus</taxon>
    </lineage>
</organism>
<protein>
    <submittedName>
        <fullName evidence="1">Uncharacterized protein</fullName>
    </submittedName>
</protein>
<evidence type="ECO:0000313" key="1">
    <source>
        <dbReference type="EMBL" id="QQT00583.1"/>
    </source>
</evidence>
<proteinExistence type="predicted"/>
<evidence type="ECO:0000313" key="2">
    <source>
        <dbReference type="Proteomes" id="UP000595254"/>
    </source>
</evidence>
<dbReference type="AlphaFoldDB" id="A0A974S0P4"/>
<reference evidence="1 2" key="1">
    <citation type="submission" date="2021-01" db="EMBL/GenBank/DDBJ databases">
        <title>FDA dAtabase for Regulatory Grade micrObial Sequences (FDA-ARGOS): Supporting development and validation of Infectious Disease Dx tests.</title>
        <authorList>
            <person name="Nelson B."/>
            <person name="Plummer A."/>
            <person name="Tallon L."/>
            <person name="Sadzewicz L."/>
            <person name="Zhao X."/>
            <person name="Boylan J."/>
            <person name="Ott S."/>
            <person name="Bowen H."/>
            <person name="Vavikolanu K."/>
            <person name="Mehta A."/>
            <person name="Aluvathingal J."/>
            <person name="Nadendla S."/>
            <person name="Myers T."/>
            <person name="Yan Y."/>
            <person name="Sichtig H."/>
        </authorList>
    </citation>
    <scope>NUCLEOTIDE SEQUENCE [LARGE SCALE GENOMIC DNA]</scope>
    <source>
        <strain evidence="1 2">FDAARGOS_1161</strain>
    </source>
</reference>
<name>A0A974S0P4_PERPY</name>
<dbReference type="RefSeq" id="WP_152526404.1">
    <property type="nucleotide sequence ID" value="NZ_CP068053.1"/>
</dbReference>
<gene>
    <name evidence="1" type="ORF">I6J18_01165</name>
</gene>
<keyword evidence="2" id="KW-1185">Reference proteome</keyword>
<sequence length="276" mass="32078">MNQDTNQGSFHRGFLFLANKEYIKDFHTLSYKSGNAGQFTATLRVMHETEKVEKIIFYAMLEGEGTLLEFSVAGVKKVHHLVDVPRHGEVDFIFTFEDLPPGNHIIYLMTEDYLNPFYIEEECKGHIGFFYFAIEVENANKKRLSNHVELFEYNGNTCQNDKGVKITLFKDKKMKKLLESVCSGSYYYLAINNPNDFEYDANLSVLVNYELNQLGKMTIPQSSKVVFPIILSEELLEDKQSILFLLIGKPIKEPNEYGFPERIRFISKRLEVFRLY</sequence>
<dbReference type="EMBL" id="CP068053">
    <property type="protein sequence ID" value="QQT00583.1"/>
    <property type="molecule type" value="Genomic_DNA"/>
</dbReference>